<dbReference type="Proteomes" id="UP000320948">
    <property type="component" value="Unassembled WGS sequence"/>
</dbReference>
<gene>
    <name evidence="2" type="ORF">DI628_05330</name>
</gene>
<dbReference type="AlphaFoldDB" id="A0A6N4RAY5"/>
<feature type="chain" id="PRO_5026953004" description="Outer membrane protein beta-barrel domain-containing protein" evidence="1">
    <location>
        <begin position="20"/>
        <end position="186"/>
    </location>
</feature>
<feature type="signal peptide" evidence="1">
    <location>
        <begin position="1"/>
        <end position="19"/>
    </location>
</feature>
<proteinExistence type="predicted"/>
<evidence type="ECO:0000313" key="3">
    <source>
        <dbReference type="Proteomes" id="UP000320948"/>
    </source>
</evidence>
<evidence type="ECO:0000313" key="2">
    <source>
        <dbReference type="EMBL" id="TKW62041.1"/>
    </source>
</evidence>
<dbReference type="EMBL" id="VAFM01000001">
    <property type="protein sequence ID" value="TKW62041.1"/>
    <property type="molecule type" value="Genomic_DNA"/>
</dbReference>
<accession>A0A6N4RAY5</accession>
<evidence type="ECO:0000256" key="1">
    <source>
        <dbReference type="SAM" id="SignalP"/>
    </source>
</evidence>
<protein>
    <recommendedName>
        <fullName evidence="4">Outer membrane protein beta-barrel domain-containing protein</fullName>
    </recommendedName>
</protein>
<evidence type="ECO:0008006" key="4">
    <source>
        <dbReference type="Google" id="ProtNLM"/>
    </source>
</evidence>
<comment type="caution">
    <text evidence="2">The sequence shown here is derived from an EMBL/GenBank/DDBJ whole genome shotgun (WGS) entry which is preliminary data.</text>
</comment>
<keyword evidence="1" id="KW-0732">Signal</keyword>
<sequence length="186" mass="20441">MNIRPLLFSSLLVPASVWASIDESHVTLYGGQGTRSSIHEILFQTEFEDSWFVGVGGGKTLREITPDLTLEADGNVLKHMGKQDHWEVAAAPMLRWHSFPWNDTVRTTAGVGLGLSYAMHLPRIEQEKNGKSNTLLVFLPVEVTMAPAEPSPWAGVLRIHHRSGAWGVVGPRGGSNFATAGVRYHF</sequence>
<organism evidence="2 3">
    <name type="scientific">Blastochloris viridis</name>
    <name type="common">Rhodopseudomonas viridis</name>
    <dbReference type="NCBI Taxonomy" id="1079"/>
    <lineage>
        <taxon>Bacteria</taxon>
        <taxon>Pseudomonadati</taxon>
        <taxon>Pseudomonadota</taxon>
        <taxon>Alphaproteobacteria</taxon>
        <taxon>Hyphomicrobiales</taxon>
        <taxon>Blastochloridaceae</taxon>
        <taxon>Blastochloris</taxon>
    </lineage>
</organism>
<name>A0A6N4RAY5_BLAVI</name>
<reference evidence="2 3" key="1">
    <citation type="journal article" date="2017" name="Nat. Commun.">
        <title>In situ click chemistry generation of cyclooxygenase-2 inhibitors.</title>
        <authorList>
            <person name="Bhardwaj A."/>
            <person name="Kaur J."/>
            <person name="Wuest M."/>
            <person name="Wuest F."/>
        </authorList>
    </citation>
    <scope>NUCLEOTIDE SEQUENCE [LARGE SCALE GENOMIC DNA]</scope>
    <source>
        <strain evidence="2">S2_018_000_R2_106</strain>
    </source>
</reference>